<dbReference type="PROSITE" id="PS51819">
    <property type="entry name" value="VOC"/>
    <property type="match status" value="1"/>
</dbReference>
<feature type="domain" description="VOC" evidence="2">
    <location>
        <begin position="4"/>
        <end position="143"/>
    </location>
</feature>
<gene>
    <name evidence="3" type="ORF">PS928_05040</name>
</gene>
<dbReference type="Gene3D" id="3.10.180.10">
    <property type="entry name" value="2,3-Dihydroxybiphenyl 1,2-Dioxygenase, domain 1"/>
    <property type="match status" value="2"/>
</dbReference>
<dbReference type="SUPFAM" id="SSF55961">
    <property type="entry name" value="Bet v1-like"/>
    <property type="match status" value="1"/>
</dbReference>
<organism evidence="3 4">
    <name type="scientific">Pseudomonas fluorescens</name>
    <dbReference type="NCBI Taxonomy" id="294"/>
    <lineage>
        <taxon>Bacteria</taxon>
        <taxon>Pseudomonadati</taxon>
        <taxon>Pseudomonadota</taxon>
        <taxon>Gammaproteobacteria</taxon>
        <taxon>Pseudomonadales</taxon>
        <taxon>Pseudomonadaceae</taxon>
        <taxon>Pseudomonas</taxon>
    </lineage>
</organism>
<evidence type="ECO:0000313" key="3">
    <source>
        <dbReference type="EMBL" id="VVQ20680.1"/>
    </source>
</evidence>
<sequence>MSQRLCQIAFSVSDLRRSHQWYQDLFGFVPGGGTEAFKGWAAEKVQGVPGAASTCWWLLDTQEQFQIELFQFHRPESRPLPGDWRPCDIGYSLVGIHVPDFDAALARAERLGSPLLGAVVGTPGCRRVCLRDPDGALLELMEDDPRAANPRTRPRSGMLSSARFITLSVADLAQSRDFMLNALQLDEAQGVALHGPEHEALWGLAGARRESLLFWADDMLIEVVQYIDPPGRGLPADYRISDLGILNLAFGYRSQCELRRVFDRTVNAGAKPNFPFPFSVYNWGVMYVNDPQGFSFELLAVRKYYDRFMGFTPKHFDTEVVHQVLVDAPLELIWERLADHAGIGDWFCYQGKLLQPGQGHPGGVGAIRELTRFGERVVEEVLTFEPLKRMDYRLISGAPVKYHFGRIELSQSADGRVWLDYSIRFAARIPGSQWFLRMLIGGRMRRGVERLKVICEQQARQSQKCGQVQTA</sequence>
<dbReference type="InterPro" id="IPR037523">
    <property type="entry name" value="VOC_core"/>
</dbReference>
<dbReference type="CDD" id="cd07821">
    <property type="entry name" value="PYR_PYL_RCAR_like"/>
    <property type="match status" value="1"/>
</dbReference>
<proteinExistence type="predicted"/>
<accession>A0A5E7VDY6</accession>
<dbReference type="EMBL" id="CABVJF010000023">
    <property type="protein sequence ID" value="VVQ20680.1"/>
    <property type="molecule type" value="Genomic_DNA"/>
</dbReference>
<evidence type="ECO:0000313" key="4">
    <source>
        <dbReference type="Proteomes" id="UP000381378"/>
    </source>
</evidence>
<evidence type="ECO:0000256" key="1">
    <source>
        <dbReference type="ARBA" id="ARBA00022723"/>
    </source>
</evidence>
<protein>
    <recommendedName>
        <fullName evidence="2">VOC domain-containing protein</fullName>
    </recommendedName>
</protein>
<dbReference type="PANTHER" id="PTHR43048">
    <property type="entry name" value="METHYLMALONYL-COA EPIMERASE"/>
    <property type="match status" value="1"/>
</dbReference>
<dbReference type="Pfam" id="PF10604">
    <property type="entry name" value="Polyketide_cyc2"/>
    <property type="match status" value="1"/>
</dbReference>
<dbReference type="PANTHER" id="PTHR43048:SF3">
    <property type="entry name" value="METHYLMALONYL-COA EPIMERASE, MITOCHONDRIAL"/>
    <property type="match status" value="1"/>
</dbReference>
<dbReference type="SUPFAM" id="SSF54593">
    <property type="entry name" value="Glyoxalase/Bleomycin resistance protein/Dihydroxybiphenyl dioxygenase"/>
    <property type="match status" value="2"/>
</dbReference>
<dbReference type="GO" id="GO:0004493">
    <property type="term" value="F:methylmalonyl-CoA epimerase activity"/>
    <property type="evidence" value="ECO:0007669"/>
    <property type="project" value="TreeGrafter"/>
</dbReference>
<name>A0A5E7VDY6_PSEFL</name>
<evidence type="ECO:0000259" key="2">
    <source>
        <dbReference type="PROSITE" id="PS51819"/>
    </source>
</evidence>
<dbReference type="GO" id="GO:0046872">
    <property type="term" value="F:metal ion binding"/>
    <property type="evidence" value="ECO:0007669"/>
    <property type="project" value="UniProtKB-KW"/>
</dbReference>
<keyword evidence="1" id="KW-0479">Metal-binding</keyword>
<dbReference type="OrthoDB" id="191189at2"/>
<dbReference type="InterPro" id="IPR019587">
    <property type="entry name" value="Polyketide_cyclase/dehydratase"/>
</dbReference>
<dbReference type="RefSeq" id="WP_150787558.1">
    <property type="nucleotide sequence ID" value="NZ_CABVJF010000023.1"/>
</dbReference>
<dbReference type="Pfam" id="PF00903">
    <property type="entry name" value="Glyoxalase"/>
    <property type="match status" value="1"/>
</dbReference>
<dbReference type="Proteomes" id="UP000381378">
    <property type="component" value="Unassembled WGS sequence"/>
</dbReference>
<dbReference type="Gene3D" id="3.30.530.20">
    <property type="match status" value="1"/>
</dbReference>
<dbReference type="InterPro" id="IPR004360">
    <property type="entry name" value="Glyas_Fos-R_dOase_dom"/>
</dbReference>
<dbReference type="InterPro" id="IPR023393">
    <property type="entry name" value="START-like_dom_sf"/>
</dbReference>
<dbReference type="GO" id="GO:0046491">
    <property type="term" value="P:L-methylmalonyl-CoA metabolic process"/>
    <property type="evidence" value="ECO:0007669"/>
    <property type="project" value="TreeGrafter"/>
</dbReference>
<dbReference type="InterPro" id="IPR051785">
    <property type="entry name" value="MMCE/EMCE_epimerase"/>
</dbReference>
<reference evidence="3 4" key="1">
    <citation type="submission" date="2019-09" db="EMBL/GenBank/DDBJ databases">
        <authorList>
            <person name="Chandra G."/>
            <person name="Truman W A."/>
        </authorList>
    </citation>
    <scope>NUCLEOTIDE SEQUENCE [LARGE SCALE GENOMIC DNA]</scope>
    <source>
        <strain evidence="3">PS928</strain>
    </source>
</reference>
<dbReference type="AlphaFoldDB" id="A0A5E7VDY6"/>
<dbReference type="InterPro" id="IPR029068">
    <property type="entry name" value="Glyas_Bleomycin-R_OHBP_Dase"/>
</dbReference>